<protein>
    <submittedName>
        <fullName evidence="1">Uncharacterized protein</fullName>
    </submittedName>
</protein>
<dbReference type="Proteomes" id="UP000499080">
    <property type="component" value="Unassembled WGS sequence"/>
</dbReference>
<evidence type="ECO:0000313" key="1">
    <source>
        <dbReference type="EMBL" id="GBO03787.1"/>
    </source>
</evidence>
<comment type="caution">
    <text evidence="1">The sequence shown here is derived from an EMBL/GenBank/DDBJ whole genome shotgun (WGS) entry which is preliminary data.</text>
</comment>
<name>A0A4Y2TWQ9_ARAVE</name>
<feature type="non-terminal residue" evidence="1">
    <location>
        <position position="1"/>
    </location>
</feature>
<accession>A0A4Y2TWQ9</accession>
<reference evidence="1 2" key="1">
    <citation type="journal article" date="2019" name="Sci. Rep.">
        <title>Orb-weaving spider Araneus ventricosus genome elucidates the spidroin gene catalogue.</title>
        <authorList>
            <person name="Kono N."/>
            <person name="Nakamura H."/>
            <person name="Ohtoshi R."/>
            <person name="Moran D.A.P."/>
            <person name="Shinohara A."/>
            <person name="Yoshida Y."/>
            <person name="Fujiwara M."/>
            <person name="Mori M."/>
            <person name="Tomita M."/>
            <person name="Arakawa K."/>
        </authorList>
    </citation>
    <scope>NUCLEOTIDE SEQUENCE [LARGE SCALE GENOMIC DNA]</scope>
</reference>
<evidence type="ECO:0000313" key="2">
    <source>
        <dbReference type="Proteomes" id="UP000499080"/>
    </source>
</evidence>
<sequence length="81" mass="9445">SQRWMVDQMNSCNLFEIEYGQFTEGLRKLCSFPDNDFRSCFDEANSQLRNRYTEIVAGMHGPDENPAVGKARVMYKIFLNL</sequence>
<gene>
    <name evidence="1" type="ORF">AVEN_24224_1</name>
</gene>
<dbReference type="EMBL" id="BGPR01030979">
    <property type="protein sequence ID" value="GBO03787.1"/>
    <property type="molecule type" value="Genomic_DNA"/>
</dbReference>
<dbReference type="OrthoDB" id="6447043at2759"/>
<dbReference type="AlphaFoldDB" id="A0A4Y2TWQ9"/>
<organism evidence="1 2">
    <name type="scientific">Araneus ventricosus</name>
    <name type="common">Orbweaver spider</name>
    <name type="synonym">Epeira ventricosa</name>
    <dbReference type="NCBI Taxonomy" id="182803"/>
    <lineage>
        <taxon>Eukaryota</taxon>
        <taxon>Metazoa</taxon>
        <taxon>Ecdysozoa</taxon>
        <taxon>Arthropoda</taxon>
        <taxon>Chelicerata</taxon>
        <taxon>Arachnida</taxon>
        <taxon>Araneae</taxon>
        <taxon>Araneomorphae</taxon>
        <taxon>Entelegynae</taxon>
        <taxon>Araneoidea</taxon>
        <taxon>Araneidae</taxon>
        <taxon>Araneus</taxon>
    </lineage>
</organism>
<keyword evidence="2" id="KW-1185">Reference proteome</keyword>
<proteinExistence type="predicted"/>